<dbReference type="PANTHER" id="PTHR10252">
    <property type="entry name" value="HISTONE-LIKE TRANSCRIPTION FACTOR CCAAT-RELATED"/>
    <property type="match status" value="1"/>
</dbReference>
<dbReference type="InParanoid" id="A0A1E7FIV6"/>
<keyword evidence="3" id="KW-0238">DNA-binding</keyword>
<feature type="domain" description="HMG box" evidence="5">
    <location>
        <begin position="120"/>
        <end position="189"/>
    </location>
</feature>
<dbReference type="SUPFAM" id="SSF47095">
    <property type="entry name" value="HMG-box"/>
    <property type="match status" value="1"/>
</dbReference>
<evidence type="ECO:0000256" key="2">
    <source>
        <dbReference type="ARBA" id="ARBA00023242"/>
    </source>
</evidence>
<dbReference type="GO" id="GO:0005634">
    <property type="term" value="C:nucleus"/>
    <property type="evidence" value="ECO:0007669"/>
    <property type="project" value="UniProtKB-SubCell"/>
</dbReference>
<dbReference type="CDD" id="cd22929">
    <property type="entry name" value="HFD_POLE4-like"/>
    <property type="match status" value="1"/>
</dbReference>
<dbReference type="GO" id="GO:0000976">
    <property type="term" value="F:transcription cis-regulatory region binding"/>
    <property type="evidence" value="ECO:0007669"/>
    <property type="project" value="TreeGrafter"/>
</dbReference>
<feature type="compositionally biased region" description="Acidic residues" evidence="4">
    <location>
        <begin position="49"/>
        <end position="82"/>
    </location>
</feature>
<dbReference type="Pfam" id="PF00505">
    <property type="entry name" value="HMG_box"/>
    <property type="match status" value="1"/>
</dbReference>
<gene>
    <name evidence="6" type="ORF">FRACYDRAFT_207968</name>
</gene>
<name>A0A1E7FIV6_9STRA</name>
<feature type="compositionally biased region" description="Low complexity" evidence="4">
    <location>
        <begin position="35"/>
        <end position="48"/>
    </location>
</feature>
<keyword evidence="2 3" id="KW-0539">Nucleus</keyword>
<evidence type="ECO:0000256" key="4">
    <source>
        <dbReference type="SAM" id="MobiDB-lite"/>
    </source>
</evidence>
<evidence type="ECO:0000259" key="5">
    <source>
        <dbReference type="PROSITE" id="PS50118"/>
    </source>
</evidence>
<comment type="subcellular location">
    <subcellularLocation>
        <location evidence="1">Nucleus</location>
    </subcellularLocation>
</comment>
<dbReference type="InterPro" id="IPR050568">
    <property type="entry name" value="Transcr_DNA_Rep_Reg"/>
</dbReference>
<evidence type="ECO:0000313" key="7">
    <source>
        <dbReference type="Proteomes" id="UP000095751"/>
    </source>
</evidence>
<protein>
    <recommendedName>
        <fullName evidence="5">HMG box domain-containing protein</fullName>
    </recommendedName>
</protein>
<feature type="compositionally biased region" description="Basic and acidic residues" evidence="4">
    <location>
        <begin position="22"/>
        <end position="33"/>
    </location>
</feature>
<evidence type="ECO:0000313" key="6">
    <source>
        <dbReference type="EMBL" id="OEU18106.1"/>
    </source>
</evidence>
<dbReference type="PANTHER" id="PTHR10252:SF54">
    <property type="entry name" value="CHROMATIN ACCESSIBILITY COMPLEX PROTEIN 1"/>
    <property type="match status" value="1"/>
</dbReference>
<dbReference type="EMBL" id="KV784357">
    <property type="protein sequence ID" value="OEU18106.1"/>
    <property type="molecule type" value="Genomic_DNA"/>
</dbReference>
<evidence type="ECO:0000256" key="1">
    <source>
        <dbReference type="ARBA" id="ARBA00004123"/>
    </source>
</evidence>
<dbReference type="SUPFAM" id="SSF47113">
    <property type="entry name" value="Histone-fold"/>
    <property type="match status" value="1"/>
</dbReference>
<dbReference type="SMART" id="SM00398">
    <property type="entry name" value="HMG"/>
    <property type="match status" value="1"/>
</dbReference>
<keyword evidence="7" id="KW-1185">Reference proteome</keyword>
<dbReference type="KEGG" id="fcy:FRACYDRAFT_207968"/>
<reference evidence="6 7" key="1">
    <citation type="submission" date="2016-09" db="EMBL/GenBank/DDBJ databases">
        <title>Extensive genetic diversity and differential bi-allelic expression allows diatom success in the polar Southern Ocean.</title>
        <authorList>
            <consortium name="DOE Joint Genome Institute"/>
            <person name="Mock T."/>
            <person name="Otillar R.P."/>
            <person name="Strauss J."/>
            <person name="Dupont C."/>
            <person name="Frickenhaus S."/>
            <person name="Maumus F."/>
            <person name="Mcmullan M."/>
            <person name="Sanges R."/>
            <person name="Schmutz J."/>
            <person name="Toseland A."/>
            <person name="Valas R."/>
            <person name="Veluchamy A."/>
            <person name="Ward B.J."/>
            <person name="Allen A."/>
            <person name="Barry K."/>
            <person name="Falciatore A."/>
            <person name="Ferrante M."/>
            <person name="Fortunato A.E."/>
            <person name="Gloeckner G."/>
            <person name="Gruber A."/>
            <person name="Hipkin R."/>
            <person name="Janech M."/>
            <person name="Kroth P."/>
            <person name="Leese F."/>
            <person name="Lindquist E."/>
            <person name="Lyon B.R."/>
            <person name="Martin J."/>
            <person name="Mayer C."/>
            <person name="Parker M."/>
            <person name="Quesneville H."/>
            <person name="Raymond J."/>
            <person name="Uhlig C."/>
            <person name="Valentin K.U."/>
            <person name="Worden A.Z."/>
            <person name="Armbrust E.V."/>
            <person name="Bowler C."/>
            <person name="Green B."/>
            <person name="Moulton V."/>
            <person name="Van Oosterhout C."/>
            <person name="Grigoriev I."/>
        </authorList>
    </citation>
    <scope>NUCLEOTIDE SEQUENCE [LARGE SCALE GENOMIC DNA]</scope>
    <source>
        <strain evidence="6 7">CCMP1102</strain>
    </source>
</reference>
<feature type="region of interest" description="Disordered" evidence="4">
    <location>
        <begin position="22"/>
        <end position="120"/>
    </location>
</feature>
<dbReference type="GO" id="GO:0046982">
    <property type="term" value="F:protein heterodimerization activity"/>
    <property type="evidence" value="ECO:0007669"/>
    <property type="project" value="InterPro"/>
</dbReference>
<dbReference type="Proteomes" id="UP000095751">
    <property type="component" value="Unassembled WGS sequence"/>
</dbReference>
<dbReference type="InterPro" id="IPR003958">
    <property type="entry name" value="CBFA_NFYB_domain"/>
</dbReference>
<dbReference type="PROSITE" id="PS50118">
    <property type="entry name" value="HMG_BOX_2"/>
    <property type="match status" value="1"/>
</dbReference>
<proteinExistence type="predicted"/>
<feature type="compositionally biased region" description="Basic and acidic residues" evidence="4">
    <location>
        <begin position="93"/>
        <end position="108"/>
    </location>
</feature>
<dbReference type="AlphaFoldDB" id="A0A1E7FIV6"/>
<evidence type="ECO:0000256" key="3">
    <source>
        <dbReference type="PROSITE-ProRule" id="PRU00267"/>
    </source>
</evidence>
<accession>A0A1E7FIV6</accession>
<dbReference type="InterPro" id="IPR009071">
    <property type="entry name" value="HMG_box_dom"/>
</dbReference>
<dbReference type="InterPro" id="IPR009072">
    <property type="entry name" value="Histone-fold"/>
</dbReference>
<dbReference type="GO" id="GO:0006355">
    <property type="term" value="P:regulation of DNA-templated transcription"/>
    <property type="evidence" value="ECO:0007669"/>
    <property type="project" value="TreeGrafter"/>
</dbReference>
<dbReference type="InterPro" id="IPR036910">
    <property type="entry name" value="HMG_box_dom_sf"/>
</dbReference>
<sequence>MSTVEDTTKTDEVAVVATAAAAEHDAIVNKESDDSNNTAAADTAAAAAAEEEVEENEGSENSPDDGQDDDDVDEDEGEDNDNNNDNNDSSNQTKKESADEIEGKEKKNSSPPNPLVERPMKRSRTAYFIFADHMRPSIRKEFPDEKGVATMAKRIGHKWKEISIEEKEKFQLIASKEKEIYKEQLEAYKKQMGDDYVENINQSSSSLSSDHPNSLIFPIARISKIAKLDPDINAISKEGINLIVKSTELFLSKLGTDSMKVASQSNRRTIYSTDIKQICSSGQKQEFLFLKEDIKDITKELLLQKENQKLLKIANANALKAGVNEEGGEGGEGEDGGDNGAVTAAVLTGKAAAAAAGSKPLTTYFTSK</sequence>
<dbReference type="CDD" id="cd00084">
    <property type="entry name" value="HMG-box_SF"/>
    <property type="match status" value="1"/>
</dbReference>
<dbReference type="Gene3D" id="1.10.30.10">
    <property type="entry name" value="High mobility group box domain"/>
    <property type="match status" value="1"/>
</dbReference>
<organism evidence="6 7">
    <name type="scientific">Fragilariopsis cylindrus CCMP1102</name>
    <dbReference type="NCBI Taxonomy" id="635003"/>
    <lineage>
        <taxon>Eukaryota</taxon>
        <taxon>Sar</taxon>
        <taxon>Stramenopiles</taxon>
        <taxon>Ochrophyta</taxon>
        <taxon>Bacillariophyta</taxon>
        <taxon>Bacillariophyceae</taxon>
        <taxon>Bacillariophycidae</taxon>
        <taxon>Bacillariales</taxon>
        <taxon>Bacillariaceae</taxon>
        <taxon>Fragilariopsis</taxon>
    </lineage>
</organism>
<dbReference type="Gene3D" id="1.10.20.10">
    <property type="entry name" value="Histone, subunit A"/>
    <property type="match status" value="1"/>
</dbReference>
<dbReference type="Pfam" id="PF00808">
    <property type="entry name" value="CBFD_NFYB_HMF"/>
    <property type="match status" value="1"/>
</dbReference>
<feature type="DNA-binding region" description="HMG box" evidence="3">
    <location>
        <begin position="120"/>
        <end position="189"/>
    </location>
</feature>
<dbReference type="FunCoup" id="A0A1E7FIV6">
    <property type="interactions" value="17"/>
</dbReference>
<dbReference type="OrthoDB" id="1919336at2759"/>